<feature type="transmembrane region" description="Helical" evidence="8">
    <location>
        <begin position="275"/>
        <end position="300"/>
    </location>
</feature>
<keyword evidence="3" id="KW-1003">Cell membrane</keyword>
<dbReference type="GO" id="GO:0006865">
    <property type="term" value="P:amino acid transport"/>
    <property type="evidence" value="ECO:0007669"/>
    <property type="project" value="UniProtKB-KW"/>
</dbReference>
<evidence type="ECO:0000256" key="5">
    <source>
        <dbReference type="ARBA" id="ARBA00022970"/>
    </source>
</evidence>
<evidence type="ECO:0000259" key="9">
    <source>
        <dbReference type="Pfam" id="PF00324"/>
    </source>
</evidence>
<dbReference type="InterPro" id="IPR004841">
    <property type="entry name" value="AA-permease/SLC12A_dom"/>
</dbReference>
<dbReference type="PANTHER" id="PTHR43495:SF2">
    <property type="entry name" value="D-SERINE_D-ALANINE_GLYCINE TRANSPORTER"/>
    <property type="match status" value="1"/>
</dbReference>
<dbReference type="Pfam" id="PF00324">
    <property type="entry name" value="AA_permease"/>
    <property type="match status" value="1"/>
</dbReference>
<dbReference type="EMBL" id="CP023483">
    <property type="protein sequence ID" value="ATF27095.1"/>
    <property type="molecule type" value="Genomic_DNA"/>
</dbReference>
<reference evidence="10 11" key="1">
    <citation type="submission" date="2017-09" db="EMBL/GenBank/DDBJ databases">
        <title>Complete Genome Sequences of Two Strains of the Meat Spoilage Bacterium Brochothrix thermosphacta Isolated from Ground Chicken.</title>
        <authorList>
            <person name="Paoli G.C."/>
            <person name="Wijey C."/>
            <person name="Chen C.-Y."/>
            <person name="Nguyen L."/>
            <person name="Yan X."/>
            <person name="Irwin P.L."/>
        </authorList>
    </citation>
    <scope>NUCLEOTIDE SEQUENCE [LARGE SCALE GENOMIC DNA]</scope>
    <source>
        <strain evidence="10 11">BI</strain>
    </source>
</reference>
<keyword evidence="2" id="KW-0813">Transport</keyword>
<dbReference type="KEGG" id="bths:CNY62_12375"/>
<feature type="transmembrane region" description="Helical" evidence="8">
    <location>
        <begin position="360"/>
        <end position="384"/>
    </location>
</feature>
<name>A0A1D2JQP7_BROTH</name>
<evidence type="ECO:0000313" key="10">
    <source>
        <dbReference type="EMBL" id="ATF27095.1"/>
    </source>
</evidence>
<keyword evidence="6 8" id="KW-1133">Transmembrane helix</keyword>
<dbReference type="GO" id="GO:0055085">
    <property type="term" value="P:transmembrane transport"/>
    <property type="evidence" value="ECO:0007669"/>
    <property type="project" value="InterPro"/>
</dbReference>
<evidence type="ECO:0000256" key="4">
    <source>
        <dbReference type="ARBA" id="ARBA00022692"/>
    </source>
</evidence>
<evidence type="ECO:0000256" key="6">
    <source>
        <dbReference type="ARBA" id="ARBA00022989"/>
    </source>
</evidence>
<organism evidence="10 11">
    <name type="scientific">Brochothrix thermosphacta</name>
    <name type="common">Microbacterium thermosphactum</name>
    <dbReference type="NCBI Taxonomy" id="2756"/>
    <lineage>
        <taxon>Bacteria</taxon>
        <taxon>Bacillati</taxon>
        <taxon>Bacillota</taxon>
        <taxon>Bacilli</taxon>
        <taxon>Bacillales</taxon>
        <taxon>Listeriaceae</taxon>
        <taxon>Brochothrix</taxon>
    </lineage>
</organism>
<dbReference type="PANTHER" id="PTHR43495">
    <property type="entry name" value="GABA PERMEASE"/>
    <property type="match status" value="1"/>
</dbReference>
<feature type="domain" description="Amino acid permease/ SLC12A" evidence="9">
    <location>
        <begin position="16"/>
        <end position="455"/>
    </location>
</feature>
<dbReference type="RefSeq" id="WP_029090948.1">
    <property type="nucleotide sequence ID" value="NZ_CBCPIX010000002.1"/>
</dbReference>
<keyword evidence="11" id="KW-1185">Reference proteome</keyword>
<proteinExistence type="predicted"/>
<evidence type="ECO:0000256" key="3">
    <source>
        <dbReference type="ARBA" id="ARBA00022475"/>
    </source>
</evidence>
<evidence type="ECO:0000256" key="8">
    <source>
        <dbReference type="SAM" id="Phobius"/>
    </source>
</evidence>
<keyword evidence="5" id="KW-0029">Amino-acid transport</keyword>
<accession>A0A1D2JQP7</accession>
<dbReference type="FunFam" id="1.20.1740.10:FF:000001">
    <property type="entry name" value="Amino acid permease"/>
    <property type="match status" value="1"/>
</dbReference>
<evidence type="ECO:0000256" key="2">
    <source>
        <dbReference type="ARBA" id="ARBA00022448"/>
    </source>
</evidence>
<dbReference type="AlphaFoldDB" id="A0A1D2JQP7"/>
<dbReference type="GO" id="GO:0005886">
    <property type="term" value="C:plasma membrane"/>
    <property type="evidence" value="ECO:0007669"/>
    <property type="project" value="UniProtKB-SubCell"/>
</dbReference>
<feature type="transmembrane region" description="Helical" evidence="8">
    <location>
        <begin position="405"/>
        <end position="424"/>
    </location>
</feature>
<gene>
    <name evidence="10" type="ORF">CNY62_12375</name>
</gene>
<evidence type="ECO:0000256" key="1">
    <source>
        <dbReference type="ARBA" id="ARBA00004651"/>
    </source>
</evidence>
<protein>
    <submittedName>
        <fullName evidence="10">Amino acid permease</fullName>
    </submittedName>
</protein>
<feature type="transmembrane region" description="Helical" evidence="8">
    <location>
        <begin position="125"/>
        <end position="143"/>
    </location>
</feature>
<comment type="subcellular location">
    <subcellularLocation>
        <location evidence="1">Cell membrane</location>
        <topology evidence="1">Multi-pass membrane protein</topology>
    </subcellularLocation>
</comment>
<keyword evidence="7 8" id="KW-0472">Membrane</keyword>
<feature type="transmembrane region" description="Helical" evidence="8">
    <location>
        <begin position="430"/>
        <end position="449"/>
    </location>
</feature>
<feature type="transmembrane region" description="Helical" evidence="8">
    <location>
        <begin position="155"/>
        <end position="174"/>
    </location>
</feature>
<keyword evidence="4 8" id="KW-0812">Transmembrane</keyword>
<evidence type="ECO:0000256" key="7">
    <source>
        <dbReference type="ARBA" id="ARBA00023136"/>
    </source>
</evidence>
<feature type="transmembrane region" description="Helical" evidence="8">
    <location>
        <begin position="335"/>
        <end position="354"/>
    </location>
</feature>
<evidence type="ECO:0000313" key="11">
    <source>
        <dbReference type="Proteomes" id="UP000243591"/>
    </source>
</evidence>
<dbReference type="PIRSF" id="PIRSF006060">
    <property type="entry name" value="AA_transporter"/>
    <property type="match status" value="1"/>
</dbReference>
<dbReference type="Gene3D" id="1.20.1740.10">
    <property type="entry name" value="Amino acid/polyamine transporter I"/>
    <property type="match status" value="1"/>
</dbReference>
<dbReference type="Proteomes" id="UP000243591">
    <property type="component" value="Chromosome"/>
</dbReference>
<feature type="transmembrane region" description="Helical" evidence="8">
    <location>
        <begin position="194"/>
        <end position="220"/>
    </location>
</feature>
<feature type="transmembrane region" description="Helical" evidence="8">
    <location>
        <begin position="40"/>
        <end position="60"/>
    </location>
</feature>
<feature type="transmembrane region" description="Helical" evidence="8">
    <location>
        <begin position="16"/>
        <end position="34"/>
    </location>
</feature>
<dbReference type="OrthoDB" id="9780162at2"/>
<sequence length="459" mass="50712">MSEPEQKLERNLSNRHVQLIAIGGAIGTGLFLGAGKTIHLAGPSLLLVYLIVGIVVFFMMRALGELLLSNTEFGSFADIANEYIGPWAGFFVGWTYWLCWIVTGMAEITAVATYVGFWFPDFPNWISALFCVVFLVLLNSLTVKAFGEIEFWFAIIKIVTILGLIIVGFVLIFNKFQSTPTATASISNLWQHGGFFPTGISGFLLAFQMAVFSFVGVELIGVTAAETKDPEKTIPKAINQIPLRIVLFYVGSLFVIMSIIPWNQIDPEKSPFVTLFLYAGIPAAVAIINFVVLTAAASSCNSGIFSTSRMLYGLANHKRAPKIFRKLNSRNIPGASLYFSSAVLLIGVLLNYFIKNAITVFTIVTSISSLLFIFIWSMIVISFVRYRKSNKELAAKSIFKMPGASFMPAFMLIFFAGVLVMLAIAPDTRISLICGAVWFLLLFVIYRVFNKNELKKGEN</sequence>
<feature type="transmembrane region" description="Helical" evidence="8">
    <location>
        <begin position="241"/>
        <end position="263"/>
    </location>
</feature>